<keyword evidence="4 7" id="KW-1133">Transmembrane helix</keyword>
<dbReference type="AlphaFoldDB" id="A0AA88XZW2"/>
<sequence>MDRIEEMQKINIGEDDREKDDSADNKGVIYGVEVSPPPHLTVFFALQQAILCLGSTLSIPFILTNLLCAKDDTDARAQLLCISMFMCGIATLLQTTVGVRLGIIQGGSHIFIGPIVAMMSLSRWSCPIVETVSLNMTNTSGPDITTPYSLPEEKAWIIRLREIQGNLMLASLVQFLLGCSGLVGFFLQFIGPLTIAPTISLIGLSLTGVAADFNKVHWGIAILTLGLIAIFSLYLGSIKIPFPTYSKKRNCHVARFQMFKLLPVILSVILSWILCHILTITDNVPNDSTHVNYYTRTDARLSVLNSMPWFYFPTPFQFGTPTVSAAGFVGMLGATISSIIESTGDYFAAARISSANPPPAHALNRGIAIEGFSSIISGMVGAGHATTSYSGNIGAIGITRVASRRVFQVAGLILLLGGIIGKFGAALTLIPDPIIGGTLTVVFGMVAAVGISTLQFIDLTSTRNLTILAISLILGLMVPEWMASNKNAIKTGSDDLDQVLGVLLGTAMFVGGLIGFILDNTVPGSDEERGILKWRANMYEEGEQDAKTHVQYEIPFITSVLRKVKCCSYVPVSPTFDKVINCPCSKDSKEEYTVGDENRANYNVKLENLNEKL</sequence>
<evidence type="ECO:0000256" key="5">
    <source>
        <dbReference type="ARBA" id="ARBA00023136"/>
    </source>
</evidence>
<dbReference type="InterPro" id="IPR006043">
    <property type="entry name" value="NCS2"/>
</dbReference>
<feature type="transmembrane region" description="Helical" evidence="7">
    <location>
        <begin position="464"/>
        <end position="483"/>
    </location>
</feature>
<evidence type="ECO:0000256" key="6">
    <source>
        <dbReference type="SAM" id="MobiDB-lite"/>
    </source>
</evidence>
<protein>
    <submittedName>
        <fullName evidence="8">Uncharacterized protein</fullName>
    </submittedName>
</protein>
<dbReference type="GO" id="GO:0016020">
    <property type="term" value="C:membrane"/>
    <property type="evidence" value="ECO:0007669"/>
    <property type="project" value="UniProtKB-SubCell"/>
</dbReference>
<feature type="transmembrane region" description="Helical" evidence="7">
    <location>
        <begin position="434"/>
        <end position="457"/>
    </location>
</feature>
<keyword evidence="5 7" id="KW-0472">Membrane</keyword>
<proteinExistence type="inferred from homology"/>
<feature type="transmembrane region" description="Helical" evidence="7">
    <location>
        <begin position="498"/>
        <end position="518"/>
    </location>
</feature>
<name>A0AA88XZW2_PINIB</name>
<keyword evidence="3 7" id="KW-0812">Transmembrane</keyword>
<comment type="similarity">
    <text evidence="2">Belongs to the nucleobase:cation symporter-2 (NCS2) (TC 2.A.40) family.</text>
</comment>
<dbReference type="Pfam" id="PF00860">
    <property type="entry name" value="Xan_ur_permease"/>
    <property type="match status" value="1"/>
</dbReference>
<keyword evidence="9" id="KW-1185">Reference proteome</keyword>
<evidence type="ECO:0000256" key="3">
    <source>
        <dbReference type="ARBA" id="ARBA00022692"/>
    </source>
</evidence>
<feature type="transmembrane region" description="Helical" evidence="7">
    <location>
        <begin position="318"/>
        <end position="340"/>
    </location>
</feature>
<evidence type="ECO:0000256" key="1">
    <source>
        <dbReference type="ARBA" id="ARBA00004141"/>
    </source>
</evidence>
<evidence type="ECO:0000256" key="4">
    <source>
        <dbReference type="ARBA" id="ARBA00022989"/>
    </source>
</evidence>
<feature type="transmembrane region" description="Helical" evidence="7">
    <location>
        <begin position="216"/>
        <end position="237"/>
    </location>
</feature>
<reference evidence="8" key="1">
    <citation type="submission" date="2019-08" db="EMBL/GenBank/DDBJ databases">
        <title>The improved chromosome-level genome for the pearl oyster Pinctada fucata martensii using PacBio sequencing and Hi-C.</title>
        <authorList>
            <person name="Zheng Z."/>
        </authorList>
    </citation>
    <scope>NUCLEOTIDE SEQUENCE</scope>
    <source>
        <strain evidence="8">ZZ-2019</strain>
        <tissue evidence="8">Adductor muscle</tissue>
    </source>
</reference>
<evidence type="ECO:0000313" key="9">
    <source>
        <dbReference type="Proteomes" id="UP001186944"/>
    </source>
</evidence>
<dbReference type="Proteomes" id="UP001186944">
    <property type="component" value="Unassembled WGS sequence"/>
</dbReference>
<organism evidence="8 9">
    <name type="scientific">Pinctada imbricata</name>
    <name type="common">Atlantic pearl-oyster</name>
    <name type="synonym">Pinctada martensii</name>
    <dbReference type="NCBI Taxonomy" id="66713"/>
    <lineage>
        <taxon>Eukaryota</taxon>
        <taxon>Metazoa</taxon>
        <taxon>Spiralia</taxon>
        <taxon>Lophotrochozoa</taxon>
        <taxon>Mollusca</taxon>
        <taxon>Bivalvia</taxon>
        <taxon>Autobranchia</taxon>
        <taxon>Pteriomorphia</taxon>
        <taxon>Pterioida</taxon>
        <taxon>Pterioidea</taxon>
        <taxon>Pteriidae</taxon>
        <taxon>Pinctada</taxon>
    </lineage>
</organism>
<dbReference type="EMBL" id="VSWD01000008">
    <property type="protein sequence ID" value="KAK3095707.1"/>
    <property type="molecule type" value="Genomic_DNA"/>
</dbReference>
<gene>
    <name evidence="8" type="ORF">FSP39_017881</name>
</gene>
<comment type="caution">
    <text evidence="8">The sequence shown here is derived from an EMBL/GenBank/DDBJ whole genome shotgun (WGS) entry which is preliminary data.</text>
</comment>
<feature type="transmembrane region" description="Helical" evidence="7">
    <location>
        <begin position="258"/>
        <end position="280"/>
    </location>
</feature>
<feature type="transmembrane region" description="Helical" evidence="7">
    <location>
        <begin position="167"/>
        <end position="196"/>
    </location>
</feature>
<evidence type="ECO:0000256" key="7">
    <source>
        <dbReference type="SAM" id="Phobius"/>
    </source>
</evidence>
<dbReference type="GO" id="GO:0022857">
    <property type="term" value="F:transmembrane transporter activity"/>
    <property type="evidence" value="ECO:0007669"/>
    <property type="project" value="InterPro"/>
</dbReference>
<accession>A0AA88XZW2</accession>
<dbReference type="PANTHER" id="PTHR11119">
    <property type="entry name" value="XANTHINE-URACIL / VITAMIN C PERMEASE FAMILY MEMBER"/>
    <property type="match status" value="1"/>
</dbReference>
<evidence type="ECO:0000313" key="8">
    <source>
        <dbReference type="EMBL" id="KAK3095707.1"/>
    </source>
</evidence>
<feature type="transmembrane region" description="Helical" evidence="7">
    <location>
        <begin position="406"/>
        <end position="428"/>
    </location>
</feature>
<feature type="region of interest" description="Disordered" evidence="6">
    <location>
        <begin position="1"/>
        <end position="23"/>
    </location>
</feature>
<feature type="transmembrane region" description="Helical" evidence="7">
    <location>
        <begin position="42"/>
        <end position="67"/>
    </location>
</feature>
<comment type="subcellular location">
    <subcellularLocation>
        <location evidence="1">Membrane</location>
        <topology evidence="1">Multi-pass membrane protein</topology>
    </subcellularLocation>
</comment>
<feature type="transmembrane region" description="Helical" evidence="7">
    <location>
        <begin position="79"/>
        <end position="97"/>
    </location>
</feature>
<evidence type="ECO:0000256" key="2">
    <source>
        <dbReference type="ARBA" id="ARBA00008821"/>
    </source>
</evidence>